<accession>A0A1H6ECJ3</accession>
<evidence type="ECO:0000313" key="2">
    <source>
        <dbReference type="EMBL" id="SEG95497.1"/>
    </source>
</evidence>
<dbReference type="InterPro" id="IPR009081">
    <property type="entry name" value="PP-bd_ACP"/>
</dbReference>
<proteinExistence type="predicted"/>
<sequence>MTESATATRDDVLEQVRRQTCETFNVPPEEVGDTTVFLDIEGAESIRLLRLVSRLEHHYDVVLMSEDAPVVQTVGELTDHLVRAQGTRA</sequence>
<dbReference type="OrthoDB" id="4734113at2"/>
<dbReference type="RefSeq" id="WP_103959349.1">
    <property type="nucleotide sequence ID" value="NZ_FNVT01000009.1"/>
</dbReference>
<feature type="domain" description="Carrier" evidence="1">
    <location>
        <begin position="7"/>
        <end position="85"/>
    </location>
</feature>
<keyword evidence="3" id="KW-1185">Reference proteome</keyword>
<evidence type="ECO:0000313" key="3">
    <source>
        <dbReference type="Proteomes" id="UP000236732"/>
    </source>
</evidence>
<organism evidence="2 3">
    <name type="scientific">Nonomuraea solani</name>
    <dbReference type="NCBI Taxonomy" id="1144553"/>
    <lineage>
        <taxon>Bacteria</taxon>
        <taxon>Bacillati</taxon>
        <taxon>Actinomycetota</taxon>
        <taxon>Actinomycetes</taxon>
        <taxon>Streptosporangiales</taxon>
        <taxon>Streptosporangiaceae</taxon>
        <taxon>Nonomuraea</taxon>
    </lineage>
</organism>
<dbReference type="PROSITE" id="PS50075">
    <property type="entry name" value="CARRIER"/>
    <property type="match status" value="1"/>
</dbReference>
<protein>
    <submittedName>
        <fullName evidence="2">Acyl carrier protein</fullName>
    </submittedName>
</protein>
<dbReference type="Proteomes" id="UP000236732">
    <property type="component" value="Unassembled WGS sequence"/>
</dbReference>
<gene>
    <name evidence="2" type="ORF">SAMN05444920_10982</name>
</gene>
<reference evidence="2 3" key="1">
    <citation type="submission" date="2016-10" db="EMBL/GenBank/DDBJ databases">
        <authorList>
            <person name="de Groot N.N."/>
        </authorList>
    </citation>
    <scope>NUCLEOTIDE SEQUENCE [LARGE SCALE GENOMIC DNA]</scope>
    <source>
        <strain evidence="2 3">CGMCC 4.7037</strain>
    </source>
</reference>
<dbReference type="Pfam" id="PF00550">
    <property type="entry name" value="PP-binding"/>
    <property type="match status" value="1"/>
</dbReference>
<dbReference type="InterPro" id="IPR036736">
    <property type="entry name" value="ACP-like_sf"/>
</dbReference>
<dbReference type="Gene3D" id="1.10.1200.10">
    <property type="entry name" value="ACP-like"/>
    <property type="match status" value="1"/>
</dbReference>
<evidence type="ECO:0000259" key="1">
    <source>
        <dbReference type="PROSITE" id="PS50075"/>
    </source>
</evidence>
<name>A0A1H6ECJ3_9ACTN</name>
<dbReference type="AlphaFoldDB" id="A0A1H6ECJ3"/>
<dbReference type="SUPFAM" id="SSF47336">
    <property type="entry name" value="ACP-like"/>
    <property type="match status" value="1"/>
</dbReference>
<dbReference type="EMBL" id="FNVT01000009">
    <property type="protein sequence ID" value="SEG95497.1"/>
    <property type="molecule type" value="Genomic_DNA"/>
</dbReference>